<gene>
    <name evidence="1" type="ORF">DdX_10925</name>
</gene>
<comment type="caution">
    <text evidence="1">The sequence shown here is derived from an EMBL/GenBank/DDBJ whole genome shotgun (WGS) entry which is preliminary data.</text>
</comment>
<dbReference type="EMBL" id="JAKKPZ010000028">
    <property type="protein sequence ID" value="KAI1709917.1"/>
    <property type="molecule type" value="Genomic_DNA"/>
</dbReference>
<evidence type="ECO:0000313" key="1">
    <source>
        <dbReference type="EMBL" id="KAI1709917.1"/>
    </source>
</evidence>
<name>A0AAD4R4X5_9BILA</name>
<proteinExistence type="predicted"/>
<protein>
    <submittedName>
        <fullName evidence="1">Uncharacterized protein</fullName>
    </submittedName>
</protein>
<dbReference type="AlphaFoldDB" id="A0AAD4R4X5"/>
<evidence type="ECO:0000313" key="2">
    <source>
        <dbReference type="Proteomes" id="UP001201812"/>
    </source>
</evidence>
<organism evidence="1 2">
    <name type="scientific">Ditylenchus destructor</name>
    <dbReference type="NCBI Taxonomy" id="166010"/>
    <lineage>
        <taxon>Eukaryota</taxon>
        <taxon>Metazoa</taxon>
        <taxon>Ecdysozoa</taxon>
        <taxon>Nematoda</taxon>
        <taxon>Chromadorea</taxon>
        <taxon>Rhabditida</taxon>
        <taxon>Tylenchina</taxon>
        <taxon>Tylenchomorpha</taxon>
        <taxon>Sphaerularioidea</taxon>
        <taxon>Anguinidae</taxon>
        <taxon>Anguininae</taxon>
        <taxon>Ditylenchus</taxon>
    </lineage>
</organism>
<reference evidence="1" key="1">
    <citation type="submission" date="2022-01" db="EMBL/GenBank/DDBJ databases">
        <title>Genome Sequence Resource for Two Populations of Ditylenchus destructor, the Migratory Endoparasitic Phytonematode.</title>
        <authorList>
            <person name="Zhang H."/>
            <person name="Lin R."/>
            <person name="Xie B."/>
        </authorList>
    </citation>
    <scope>NUCLEOTIDE SEQUENCE</scope>
    <source>
        <strain evidence="1">BazhouSP</strain>
    </source>
</reference>
<accession>A0AAD4R4X5</accession>
<keyword evidence="2" id="KW-1185">Reference proteome</keyword>
<dbReference type="Proteomes" id="UP001201812">
    <property type="component" value="Unassembled WGS sequence"/>
</dbReference>
<sequence length="151" mass="16373">MSKKALSTTAMVESRQLRALEVNSTWTGIVGGCLKPRLSVSLETVSAFPTSDQQTTSRMSLSSCVSEEYAEWPKGPPTTPASPYGLNSSVDMAQTRTLMNADSNASLSFDAVDENGTLITANINLNCPGLKSLKLNPFRVRLDGNEIWRNE</sequence>